<evidence type="ECO:0000259" key="2">
    <source>
        <dbReference type="Pfam" id="PF07859"/>
    </source>
</evidence>
<evidence type="ECO:0000256" key="1">
    <source>
        <dbReference type="ARBA" id="ARBA00022801"/>
    </source>
</evidence>
<dbReference type="InterPro" id="IPR013094">
    <property type="entry name" value="AB_hydrolase_3"/>
</dbReference>
<dbReference type="GO" id="GO:0016787">
    <property type="term" value="F:hydrolase activity"/>
    <property type="evidence" value="ECO:0007669"/>
    <property type="project" value="UniProtKB-KW"/>
</dbReference>
<proteinExistence type="predicted"/>
<keyword evidence="4" id="KW-1185">Reference proteome</keyword>
<name>A0AAJ0G961_9PEZI</name>
<feature type="domain" description="Alpha/beta hydrolase fold-3" evidence="2">
    <location>
        <begin position="153"/>
        <end position="371"/>
    </location>
</feature>
<organism evidence="3 4">
    <name type="scientific">Extremus antarcticus</name>
    <dbReference type="NCBI Taxonomy" id="702011"/>
    <lineage>
        <taxon>Eukaryota</taxon>
        <taxon>Fungi</taxon>
        <taxon>Dikarya</taxon>
        <taxon>Ascomycota</taxon>
        <taxon>Pezizomycotina</taxon>
        <taxon>Dothideomycetes</taxon>
        <taxon>Dothideomycetidae</taxon>
        <taxon>Mycosphaerellales</taxon>
        <taxon>Extremaceae</taxon>
        <taxon>Extremus</taxon>
    </lineage>
</organism>
<dbReference type="Pfam" id="PF07859">
    <property type="entry name" value="Abhydrolase_3"/>
    <property type="match status" value="1"/>
</dbReference>
<dbReference type="Gene3D" id="3.40.50.1820">
    <property type="entry name" value="alpha/beta hydrolase"/>
    <property type="match status" value="1"/>
</dbReference>
<comment type="caution">
    <text evidence="3">The sequence shown here is derived from an EMBL/GenBank/DDBJ whole genome shotgun (WGS) entry which is preliminary data.</text>
</comment>
<dbReference type="PANTHER" id="PTHR48081:SF8">
    <property type="entry name" value="ALPHA_BETA HYDROLASE FOLD-3 DOMAIN-CONTAINING PROTEIN-RELATED"/>
    <property type="match status" value="1"/>
</dbReference>
<evidence type="ECO:0000313" key="4">
    <source>
        <dbReference type="Proteomes" id="UP001271007"/>
    </source>
</evidence>
<dbReference type="Proteomes" id="UP001271007">
    <property type="component" value="Unassembled WGS sequence"/>
</dbReference>
<dbReference type="AlphaFoldDB" id="A0AAJ0G961"/>
<accession>A0AAJ0G961</accession>
<dbReference type="SUPFAM" id="SSF53474">
    <property type="entry name" value="alpha/beta-Hydrolases"/>
    <property type="match status" value="1"/>
</dbReference>
<dbReference type="InterPro" id="IPR050300">
    <property type="entry name" value="GDXG_lipolytic_enzyme"/>
</dbReference>
<evidence type="ECO:0000313" key="3">
    <source>
        <dbReference type="EMBL" id="KAK3054083.1"/>
    </source>
</evidence>
<protein>
    <recommendedName>
        <fullName evidence="2">Alpha/beta hydrolase fold-3 domain-containing protein</fullName>
    </recommendedName>
</protein>
<dbReference type="PANTHER" id="PTHR48081">
    <property type="entry name" value="AB HYDROLASE SUPERFAMILY PROTEIN C4A8.06C"/>
    <property type="match status" value="1"/>
</dbReference>
<dbReference type="EMBL" id="JAWDJX010000013">
    <property type="protein sequence ID" value="KAK3054083.1"/>
    <property type="molecule type" value="Genomic_DNA"/>
</dbReference>
<gene>
    <name evidence="3" type="ORF">LTR09_004861</name>
</gene>
<reference evidence="3" key="1">
    <citation type="submission" date="2023-04" db="EMBL/GenBank/DDBJ databases">
        <title>Black Yeasts Isolated from many extreme environments.</title>
        <authorList>
            <person name="Coleine C."/>
            <person name="Stajich J.E."/>
            <person name="Selbmann L."/>
        </authorList>
    </citation>
    <scope>NUCLEOTIDE SEQUENCE</scope>
    <source>
        <strain evidence="3">CCFEE 5312</strain>
    </source>
</reference>
<sequence length="398" mass="43371">MPGEARQLLKNAVEAAAAEAKAGKSTHTAVQVGGYKAPGRLGDPGMELKDEPRVNPKLLAAVTPIGMDRFGAPPGLSKLTADSSLDEIAELVAEFEQGIMMVYGGQAVPLDTPHDKDMKVEMTEETIKGGDGQDMKVYVYHPADQGDEKLSAVMYTHGGGMVLVPTMNPVHDWWCKTLVSQGLVVIMPDFRNAYSKEQYHHYPKGLNDCVAAFKWTVESKDKLKIRNIVLTGESGGGNLACAIALRSNRDGFVKDVSGVYPIVPYVSNLYGASEERKLKELPSLVENHGYFLNAHSSAFLGYFYTPNDKDCADPMAWPYHATEDMLKGLPPHVVVMDELDPLRDEGFAYAQKLAKAGVEVKYSMNIGTLHGTSLLLRNALPELHFGTAREIAAFAKSL</sequence>
<keyword evidence="1" id="KW-0378">Hydrolase</keyword>
<dbReference type="InterPro" id="IPR029058">
    <property type="entry name" value="AB_hydrolase_fold"/>
</dbReference>